<feature type="signal peptide" evidence="2">
    <location>
        <begin position="1"/>
        <end position="16"/>
    </location>
</feature>
<organism evidence="3 4">
    <name type="scientific">Cichlidogyrus casuarinus</name>
    <dbReference type="NCBI Taxonomy" id="1844966"/>
    <lineage>
        <taxon>Eukaryota</taxon>
        <taxon>Metazoa</taxon>
        <taxon>Spiralia</taxon>
        <taxon>Lophotrochozoa</taxon>
        <taxon>Platyhelminthes</taxon>
        <taxon>Monogenea</taxon>
        <taxon>Monopisthocotylea</taxon>
        <taxon>Dactylogyridea</taxon>
        <taxon>Ancyrocephalidae</taxon>
        <taxon>Cichlidogyrus</taxon>
    </lineage>
</organism>
<dbReference type="PANTHER" id="PTHR21562">
    <property type="entry name" value="NOTUM-RELATED"/>
    <property type="match status" value="1"/>
</dbReference>
<dbReference type="Proteomes" id="UP001626550">
    <property type="component" value="Unassembled WGS sequence"/>
</dbReference>
<dbReference type="Pfam" id="PF03283">
    <property type="entry name" value="PAE"/>
    <property type="match status" value="1"/>
</dbReference>
<dbReference type="AlphaFoldDB" id="A0ABD2PV02"/>
<feature type="chain" id="PRO_5044753574" evidence="2">
    <location>
        <begin position="17"/>
        <end position="114"/>
    </location>
</feature>
<name>A0ABD2PV02_9PLAT</name>
<reference evidence="3 4" key="1">
    <citation type="submission" date="2024-11" db="EMBL/GenBank/DDBJ databases">
        <title>Adaptive evolution of stress response genes in parasites aligns with host niche diversity.</title>
        <authorList>
            <person name="Hahn C."/>
            <person name="Resl P."/>
        </authorList>
    </citation>
    <scope>NUCLEOTIDE SEQUENCE [LARGE SCALE GENOMIC DNA]</scope>
    <source>
        <strain evidence="3">EGGRZ-B1_66</strain>
        <tissue evidence="3">Body</tissue>
    </source>
</reference>
<proteinExistence type="inferred from homology"/>
<evidence type="ECO:0000313" key="4">
    <source>
        <dbReference type="Proteomes" id="UP001626550"/>
    </source>
</evidence>
<evidence type="ECO:0000256" key="1">
    <source>
        <dbReference type="ARBA" id="ARBA00010213"/>
    </source>
</evidence>
<sequence>MRQLIVILCLLAAAHPVPYGHNYFELKFFNDSSLKCNDGSPAGYYYRAAKNVESRDWLIFLEGGWYCFDKETCFSRHLQHPKLFSSNNWNKRRYLTGILSSEKRLNPVYHEYHN</sequence>
<keyword evidence="2" id="KW-0732">Signal</keyword>
<keyword evidence="4" id="KW-1185">Reference proteome</keyword>
<evidence type="ECO:0000313" key="3">
    <source>
        <dbReference type="EMBL" id="KAL3311288.1"/>
    </source>
</evidence>
<comment type="caution">
    <text evidence="3">The sequence shown here is derived from an EMBL/GenBank/DDBJ whole genome shotgun (WGS) entry which is preliminary data.</text>
</comment>
<accession>A0ABD2PV02</accession>
<dbReference type="PANTHER" id="PTHR21562:SF122">
    <property type="entry name" value="PALMITOLEOYL-PROTEIN CARBOXYLESTERASE NOTUM"/>
    <property type="match status" value="1"/>
</dbReference>
<dbReference type="InterPro" id="IPR004963">
    <property type="entry name" value="PAE/NOTUM"/>
</dbReference>
<feature type="non-terminal residue" evidence="3">
    <location>
        <position position="114"/>
    </location>
</feature>
<dbReference type="EMBL" id="JBJKFK010002314">
    <property type="protein sequence ID" value="KAL3311288.1"/>
    <property type="molecule type" value="Genomic_DNA"/>
</dbReference>
<protein>
    <submittedName>
        <fullName evidence="3">Uncharacterized protein</fullName>
    </submittedName>
</protein>
<gene>
    <name evidence="3" type="ORF">Ciccas_010131</name>
</gene>
<comment type="similarity">
    <text evidence="1">Belongs to the pectinacetylesterase family. Notum subfamily.</text>
</comment>
<evidence type="ECO:0000256" key="2">
    <source>
        <dbReference type="SAM" id="SignalP"/>
    </source>
</evidence>